<name>A0A1I5JVL7_9BACT</name>
<dbReference type="RefSeq" id="WP_091655615.1">
    <property type="nucleotide sequence ID" value="NZ_FOVW01000014.1"/>
</dbReference>
<organism evidence="1 2">
    <name type="scientific">Algoriphagus ornithinivorans</name>
    <dbReference type="NCBI Taxonomy" id="226506"/>
    <lineage>
        <taxon>Bacteria</taxon>
        <taxon>Pseudomonadati</taxon>
        <taxon>Bacteroidota</taxon>
        <taxon>Cytophagia</taxon>
        <taxon>Cytophagales</taxon>
        <taxon>Cyclobacteriaceae</taxon>
        <taxon>Algoriphagus</taxon>
    </lineage>
</organism>
<accession>A0A1I5JVL7</accession>
<dbReference type="STRING" id="226506.SAMN04488519_11418"/>
<dbReference type="EMBL" id="FOVW01000014">
    <property type="protein sequence ID" value="SFO76817.1"/>
    <property type="molecule type" value="Genomic_DNA"/>
</dbReference>
<reference evidence="2" key="1">
    <citation type="submission" date="2016-10" db="EMBL/GenBank/DDBJ databases">
        <authorList>
            <person name="Varghese N."/>
            <person name="Submissions S."/>
        </authorList>
    </citation>
    <scope>NUCLEOTIDE SEQUENCE [LARGE SCALE GENOMIC DNA]</scope>
    <source>
        <strain evidence="2">DSM 15282</strain>
    </source>
</reference>
<sequence>MKSIVQIDKEQVKNLSFSKKEVISTPEERKIRSQKLERSQTLGNLLHSKVRIIFCTAEDQVYEVNTTVWAVGPEYIVLKGGVTIPTNSILSVE</sequence>
<evidence type="ECO:0000313" key="2">
    <source>
        <dbReference type="Proteomes" id="UP000199564"/>
    </source>
</evidence>
<keyword evidence="2" id="KW-1185">Reference proteome</keyword>
<protein>
    <submittedName>
        <fullName evidence="1">Uncharacterized protein</fullName>
    </submittedName>
</protein>
<proteinExistence type="predicted"/>
<dbReference type="Proteomes" id="UP000199564">
    <property type="component" value="Unassembled WGS sequence"/>
</dbReference>
<evidence type="ECO:0000313" key="1">
    <source>
        <dbReference type="EMBL" id="SFO76817.1"/>
    </source>
</evidence>
<dbReference type="AlphaFoldDB" id="A0A1I5JVL7"/>
<gene>
    <name evidence="1" type="ORF">SAMN04488519_11418</name>
</gene>